<accession>A0A380FMB9</accession>
<proteinExistence type="predicted"/>
<dbReference type="Proteomes" id="UP000255277">
    <property type="component" value="Unassembled WGS sequence"/>
</dbReference>
<reference evidence="1 2" key="1">
    <citation type="submission" date="2018-06" db="EMBL/GenBank/DDBJ databases">
        <authorList>
            <consortium name="Pathogen Informatics"/>
            <person name="Doyle S."/>
        </authorList>
    </citation>
    <scope>NUCLEOTIDE SEQUENCE [LARGE SCALE GENOMIC DNA]</scope>
    <source>
        <strain evidence="1 2">NCTC12195</strain>
    </source>
</reference>
<gene>
    <name evidence="1" type="ORF">NCTC12195_04808</name>
</gene>
<dbReference type="EMBL" id="UHDK01000001">
    <property type="protein sequence ID" value="SUM35278.1"/>
    <property type="molecule type" value="Genomic_DNA"/>
</dbReference>
<organism evidence="1 2">
    <name type="scientific">Staphylococcus gallinarum</name>
    <dbReference type="NCBI Taxonomy" id="1293"/>
    <lineage>
        <taxon>Bacteria</taxon>
        <taxon>Bacillati</taxon>
        <taxon>Bacillota</taxon>
        <taxon>Bacilli</taxon>
        <taxon>Bacillales</taxon>
        <taxon>Staphylococcaceae</taxon>
        <taxon>Staphylococcus</taxon>
    </lineage>
</organism>
<dbReference type="AlphaFoldDB" id="A0A380FMB9"/>
<sequence length="48" mass="6019">MDLILVQWQQWVRKDFFKKGNLQFVILKMFAARIKAWLSNYQRFRRTV</sequence>
<protein>
    <submittedName>
        <fullName evidence="1">Uncharacterized protein</fullName>
    </submittedName>
</protein>
<evidence type="ECO:0000313" key="2">
    <source>
        <dbReference type="Proteomes" id="UP000255277"/>
    </source>
</evidence>
<evidence type="ECO:0000313" key="1">
    <source>
        <dbReference type="EMBL" id="SUM35278.1"/>
    </source>
</evidence>
<name>A0A380FMB9_STAGA</name>